<dbReference type="AlphaFoldDB" id="A0A0N4U4Z8"/>
<keyword evidence="1" id="KW-0472">Membrane</keyword>
<dbReference type="Proteomes" id="UP000038040">
    <property type="component" value="Unplaced"/>
</dbReference>
<evidence type="ECO:0000313" key="4">
    <source>
        <dbReference type="Proteomes" id="UP000274756"/>
    </source>
</evidence>
<evidence type="ECO:0000313" key="3">
    <source>
        <dbReference type="Proteomes" id="UP000038040"/>
    </source>
</evidence>
<gene>
    <name evidence="2" type="ORF">DME_LOCUS6254</name>
</gene>
<dbReference type="WBParaSite" id="DME_0000189401-mRNA-1">
    <property type="protein sequence ID" value="DME_0000189401-mRNA-1"/>
    <property type="gene ID" value="DME_0000189401"/>
</dbReference>
<dbReference type="Proteomes" id="UP000274756">
    <property type="component" value="Unassembled WGS sequence"/>
</dbReference>
<evidence type="ECO:0000313" key="5">
    <source>
        <dbReference type="WBParaSite" id="DME_0000189401-mRNA-1"/>
    </source>
</evidence>
<keyword evidence="1" id="KW-0812">Transmembrane</keyword>
<sequence length="107" mass="12340">MRKAYANYFLIKFLFVVIRFVSEPRRLKYNKNSNVSICEQPVLSQEVAVELERIAIDVLNLPARSSVRNPCAIVRALTRRIADLEAMVEARFNDGSLSPGYLITMWY</sequence>
<feature type="transmembrane region" description="Helical" evidence="1">
    <location>
        <begin position="6"/>
        <end position="22"/>
    </location>
</feature>
<evidence type="ECO:0000256" key="1">
    <source>
        <dbReference type="SAM" id="Phobius"/>
    </source>
</evidence>
<name>A0A0N4U4Z8_DRAME</name>
<reference evidence="2 4" key="2">
    <citation type="submission" date="2018-11" db="EMBL/GenBank/DDBJ databases">
        <authorList>
            <consortium name="Pathogen Informatics"/>
        </authorList>
    </citation>
    <scope>NUCLEOTIDE SEQUENCE [LARGE SCALE GENOMIC DNA]</scope>
</reference>
<proteinExistence type="predicted"/>
<reference evidence="5" key="1">
    <citation type="submission" date="2017-02" db="UniProtKB">
        <authorList>
            <consortium name="WormBaseParasite"/>
        </authorList>
    </citation>
    <scope>IDENTIFICATION</scope>
</reference>
<protein>
    <submittedName>
        <fullName evidence="2 5">Uncharacterized protein</fullName>
    </submittedName>
</protein>
<accession>A0A0N4U4Z8</accession>
<evidence type="ECO:0000313" key="2">
    <source>
        <dbReference type="EMBL" id="VDN56281.1"/>
    </source>
</evidence>
<keyword evidence="1" id="KW-1133">Transmembrane helix</keyword>
<dbReference type="EMBL" id="UYYG01001155">
    <property type="protein sequence ID" value="VDN56281.1"/>
    <property type="molecule type" value="Genomic_DNA"/>
</dbReference>
<organism evidence="3 5">
    <name type="scientific">Dracunculus medinensis</name>
    <name type="common">Guinea worm</name>
    <dbReference type="NCBI Taxonomy" id="318479"/>
    <lineage>
        <taxon>Eukaryota</taxon>
        <taxon>Metazoa</taxon>
        <taxon>Ecdysozoa</taxon>
        <taxon>Nematoda</taxon>
        <taxon>Chromadorea</taxon>
        <taxon>Rhabditida</taxon>
        <taxon>Spirurina</taxon>
        <taxon>Dracunculoidea</taxon>
        <taxon>Dracunculidae</taxon>
        <taxon>Dracunculus</taxon>
    </lineage>
</organism>
<keyword evidence="4" id="KW-1185">Reference proteome</keyword>